<dbReference type="EMBL" id="LT853692">
    <property type="protein sequence ID" value="SMQ46776.1"/>
    <property type="molecule type" value="Genomic_DNA"/>
</dbReference>
<dbReference type="InterPro" id="IPR019200">
    <property type="entry name" value="ATP_adenylylTrfase_C"/>
</dbReference>
<dbReference type="PANTHER" id="PTHR38420:SF1">
    <property type="entry name" value="PUTATIVE (AFU_ORTHOLOGUE AFUA_5G14690)-RELATED"/>
    <property type="match status" value="1"/>
</dbReference>
<dbReference type="Proteomes" id="UP000215127">
    <property type="component" value="Chromosome 1"/>
</dbReference>
<feature type="domain" description="Ap4A phosphorylase 1/2 N-terminal" evidence="3">
    <location>
        <begin position="79"/>
        <end position="160"/>
    </location>
</feature>
<dbReference type="GO" id="GO:0009117">
    <property type="term" value="P:nucleotide metabolic process"/>
    <property type="evidence" value="ECO:0007669"/>
    <property type="project" value="InterPro"/>
</dbReference>
<gene>
    <name evidence="4" type="ORF">ZT3D7_G1922</name>
</gene>
<dbReference type="Pfam" id="PF09830">
    <property type="entry name" value="ATP_transf"/>
    <property type="match status" value="1"/>
</dbReference>
<dbReference type="InterPro" id="IPR036265">
    <property type="entry name" value="HIT-like_sf"/>
</dbReference>
<keyword evidence="5" id="KW-1185">Reference proteome</keyword>
<dbReference type="PANTHER" id="PTHR38420">
    <property type="entry name" value="AP-4-A PHOSPHORYLASE II"/>
    <property type="match status" value="1"/>
</dbReference>
<dbReference type="Gene3D" id="3.30.428.70">
    <property type="match status" value="1"/>
</dbReference>
<protein>
    <submittedName>
        <fullName evidence="4">Uncharacterized protein</fullName>
    </submittedName>
</protein>
<dbReference type="AlphaFoldDB" id="A0A1X7RH78"/>
<dbReference type="GO" id="GO:0003877">
    <property type="term" value="F:ATP:ADP adenylyltransferase activity"/>
    <property type="evidence" value="ECO:0007669"/>
    <property type="project" value="InterPro"/>
</dbReference>
<dbReference type="Pfam" id="PF19327">
    <property type="entry name" value="Ap4A_phos_N"/>
    <property type="match status" value="1"/>
</dbReference>
<dbReference type="GO" id="GO:0005524">
    <property type="term" value="F:ATP binding"/>
    <property type="evidence" value="ECO:0007669"/>
    <property type="project" value="InterPro"/>
</dbReference>
<dbReference type="InterPro" id="IPR045759">
    <property type="entry name" value="Ap4A_phos1/2_N"/>
</dbReference>
<evidence type="ECO:0000259" key="3">
    <source>
        <dbReference type="Pfam" id="PF19327"/>
    </source>
</evidence>
<feature type="region of interest" description="Disordered" evidence="1">
    <location>
        <begin position="48"/>
        <end position="74"/>
    </location>
</feature>
<proteinExistence type="predicted"/>
<feature type="domain" description="ATP adenylyltransferase C-terminal" evidence="2">
    <location>
        <begin position="179"/>
        <end position="290"/>
    </location>
</feature>
<evidence type="ECO:0000256" key="1">
    <source>
        <dbReference type="SAM" id="MobiDB-lite"/>
    </source>
</evidence>
<evidence type="ECO:0000313" key="5">
    <source>
        <dbReference type="Proteomes" id="UP000215127"/>
    </source>
</evidence>
<sequence length="293" mass="32431">MNDTHWLARFDELVKSGAVSYDANQETIEHIEGDLKYHFILTTALTTKPHTINSPTPTSNPSPTLRPGSDISTTGYELTPIGPQHFLAINKFSHARPHLMLLTSDAHRRQHEPLSLSDLAAAWTLLTLAVENDYMVFFNGGKEAGCSRAHKHLQMLPLPKHSLAAFLDSDEDEEGGVEPAVSFQWFWQRFGKGDVITPEGLKEAYDALMEKAEACCGRKEDAVEGAACPHNFLLTKRWMLVVPRRKWGISKEVGANSMGVIGVLPCTTRADMEVWKEVGVGKGLAMIGVPREE</sequence>
<organism evidence="4 5">
    <name type="scientific">Zymoseptoria tritici (strain ST99CH_3D7)</name>
    <dbReference type="NCBI Taxonomy" id="1276538"/>
    <lineage>
        <taxon>Eukaryota</taxon>
        <taxon>Fungi</taxon>
        <taxon>Dikarya</taxon>
        <taxon>Ascomycota</taxon>
        <taxon>Pezizomycotina</taxon>
        <taxon>Dothideomycetes</taxon>
        <taxon>Dothideomycetidae</taxon>
        <taxon>Mycosphaerellales</taxon>
        <taxon>Mycosphaerellaceae</taxon>
        <taxon>Zymoseptoria</taxon>
    </lineage>
</organism>
<dbReference type="STRING" id="1276538.A0A1X7RH78"/>
<evidence type="ECO:0000259" key="2">
    <source>
        <dbReference type="Pfam" id="PF09830"/>
    </source>
</evidence>
<feature type="compositionally biased region" description="Low complexity" evidence="1">
    <location>
        <begin position="53"/>
        <end position="63"/>
    </location>
</feature>
<dbReference type="InterPro" id="IPR043171">
    <property type="entry name" value="Ap4A_phos1/2-like"/>
</dbReference>
<dbReference type="SUPFAM" id="SSF54197">
    <property type="entry name" value="HIT-like"/>
    <property type="match status" value="1"/>
</dbReference>
<reference evidence="4 5" key="1">
    <citation type="submission" date="2016-06" db="EMBL/GenBank/DDBJ databases">
        <authorList>
            <person name="Kjaerup R.B."/>
            <person name="Dalgaard T.S."/>
            <person name="Juul-Madsen H.R."/>
        </authorList>
    </citation>
    <scope>NUCLEOTIDE SEQUENCE [LARGE SCALE GENOMIC DNA]</scope>
</reference>
<dbReference type="InterPro" id="IPR009163">
    <property type="entry name" value="Ap4A_phos1/2"/>
</dbReference>
<evidence type="ECO:0000313" key="4">
    <source>
        <dbReference type="EMBL" id="SMQ46776.1"/>
    </source>
</evidence>
<name>A0A1X7RH78_ZYMT9</name>
<accession>A0A1X7RH78</accession>